<name>U4TR21_9LACO</name>
<dbReference type="OrthoDB" id="2248737at2"/>
<evidence type="ECO:0000313" key="1">
    <source>
        <dbReference type="EMBL" id="ERL66679.1"/>
    </source>
</evidence>
<sequence>MTMMIGEKYWQRLAALTERYAATAPGIRGRVRAMQVFAAALQAHHLPPAPLPRLALAEDELAALLWAYPGESDQIRTLDHLLTEFRHVISREFGVWAMITVPFVDTLAAAWQDRRVVELMAGNAMLSAGLAARGITVSATDDRSWAAANGTGAVPWYPVQNIAAPAAVAQTLPSTDAYVWAWSPDGSPVDWQVLQRLRAAQFSGDLLIVGEYRGVTDSAVFWNHAHLHTTPLTRALNRTLHRFDLVNERAFLIS</sequence>
<organism evidence="1 2">
    <name type="scientific">Schleiferilactobacillus shenzhenensis LY-73</name>
    <dbReference type="NCBI Taxonomy" id="1231336"/>
    <lineage>
        <taxon>Bacteria</taxon>
        <taxon>Bacillati</taxon>
        <taxon>Bacillota</taxon>
        <taxon>Bacilli</taxon>
        <taxon>Lactobacillales</taxon>
        <taxon>Lactobacillaceae</taxon>
        <taxon>Schleiferilactobacillus</taxon>
    </lineage>
</organism>
<accession>U4TR21</accession>
<proteinExistence type="predicted"/>
<gene>
    <name evidence="1" type="ORF">L248_0358</name>
</gene>
<dbReference type="RefSeq" id="WP_022528305.1">
    <property type="nucleotide sequence ID" value="NZ_KI271582.1"/>
</dbReference>
<dbReference type="AlphaFoldDB" id="U4TR21"/>
<dbReference type="STRING" id="1231336.L248_0358"/>
<reference evidence="2" key="1">
    <citation type="journal article" date="2013" name="Genome Announc.">
        <title>Whole-Genome Sequencing of Lactobacillus shenzhenensis Strain LY-73T.</title>
        <authorList>
            <person name="Lin Z."/>
            <person name="Liu Z."/>
            <person name="Yang R."/>
            <person name="Zou Y."/>
            <person name="Wan D."/>
            <person name="Chen J."/>
            <person name="Guo M."/>
            <person name="Zhao J."/>
            <person name="Fang C."/>
            <person name="Yang R."/>
            <person name="Liu F."/>
        </authorList>
    </citation>
    <scope>NUCLEOTIDE SEQUENCE [LARGE SCALE GENOMIC DNA]</scope>
    <source>
        <strain evidence="2">LY-73</strain>
    </source>
</reference>
<keyword evidence="2" id="KW-1185">Reference proteome</keyword>
<dbReference type="HOGENOM" id="CLU_084734_0_0_9"/>
<evidence type="ECO:0000313" key="2">
    <source>
        <dbReference type="Proteomes" id="UP000030647"/>
    </source>
</evidence>
<evidence type="ECO:0008006" key="3">
    <source>
        <dbReference type="Google" id="ProtNLM"/>
    </source>
</evidence>
<protein>
    <recommendedName>
        <fullName evidence="3">SAM-dependent methyltransferase</fullName>
    </recommendedName>
</protein>
<dbReference type="eggNOG" id="ENOG5032Y99">
    <property type="taxonomic scope" value="Bacteria"/>
</dbReference>
<dbReference type="EMBL" id="KI271582">
    <property type="protein sequence ID" value="ERL66679.1"/>
    <property type="molecule type" value="Genomic_DNA"/>
</dbReference>
<dbReference type="Proteomes" id="UP000030647">
    <property type="component" value="Unassembled WGS sequence"/>
</dbReference>